<protein>
    <submittedName>
        <fullName evidence="2">Addiction module toxin, RelE/StbE family</fullName>
    </submittedName>
</protein>
<accession>A0A806KSE2</accession>
<reference evidence="2" key="1">
    <citation type="submission" date="2012-03" db="EMBL/GenBank/DDBJ databases">
        <title>Functional metagenomics reveals considerable lignocellulase gene clusters in the gut microbiome of a wood-feeding higher termite.</title>
        <authorList>
            <person name="Liu N."/>
        </authorList>
    </citation>
    <scope>NUCLEOTIDE SEQUENCE</scope>
</reference>
<dbReference type="InterPro" id="IPR007712">
    <property type="entry name" value="RelE/ParE_toxin"/>
</dbReference>
<proteinExistence type="predicted"/>
<dbReference type="InterPro" id="IPR035093">
    <property type="entry name" value="RelE/ParE_toxin_dom_sf"/>
</dbReference>
<organism evidence="2">
    <name type="scientific">uncultured bacterium contig00021</name>
    <dbReference type="NCBI Taxonomy" id="1181511"/>
    <lineage>
        <taxon>Bacteria</taxon>
        <taxon>environmental samples</taxon>
    </lineage>
</organism>
<evidence type="ECO:0000313" key="2">
    <source>
        <dbReference type="EMBL" id="AGS54109.1"/>
    </source>
</evidence>
<evidence type="ECO:0000256" key="1">
    <source>
        <dbReference type="ARBA" id="ARBA00022649"/>
    </source>
</evidence>
<name>A0A806KSE2_9BACT</name>
<sequence>MYRLKFSKLYKSDVDSSYNYIKNKLEAPMAADNLIMEILEKLNKIKTNPNIRPLVQDKYLASLGYRLINVKNYIIFYIIDDNIVKVVRFLYNKRNWINILKEIQIDDAM</sequence>
<dbReference type="Pfam" id="PF05016">
    <property type="entry name" value="ParE_toxin"/>
    <property type="match status" value="1"/>
</dbReference>
<dbReference type="AlphaFoldDB" id="A0A806KSE2"/>
<dbReference type="Gene3D" id="3.30.2310.20">
    <property type="entry name" value="RelE-like"/>
    <property type="match status" value="1"/>
</dbReference>
<dbReference type="EMBL" id="JQ844277">
    <property type="protein sequence ID" value="AGS54109.1"/>
    <property type="molecule type" value="Genomic_DNA"/>
</dbReference>
<keyword evidence="1" id="KW-1277">Toxin-antitoxin system</keyword>